<dbReference type="InterPro" id="IPR011990">
    <property type="entry name" value="TPR-like_helical_dom_sf"/>
</dbReference>
<name>A0A6B3LFK6_9BACT</name>
<keyword evidence="2" id="KW-0812">Transmembrane</keyword>
<dbReference type="KEGG" id="soa:G3M56_011140"/>
<organism evidence="4 5">
    <name type="scientific">Sulfuriroseicoccus oceanibius</name>
    <dbReference type="NCBI Taxonomy" id="2707525"/>
    <lineage>
        <taxon>Bacteria</taxon>
        <taxon>Pseudomonadati</taxon>
        <taxon>Verrucomicrobiota</taxon>
        <taxon>Verrucomicrobiia</taxon>
        <taxon>Verrucomicrobiales</taxon>
        <taxon>Verrucomicrobiaceae</taxon>
        <taxon>Sulfuriroseicoccus</taxon>
    </lineage>
</organism>
<dbReference type="SUPFAM" id="SSF48452">
    <property type="entry name" value="TPR-like"/>
    <property type="match status" value="1"/>
</dbReference>
<evidence type="ECO:0000313" key="4">
    <source>
        <dbReference type="EMBL" id="QQL44435.1"/>
    </source>
</evidence>
<dbReference type="RefSeq" id="WP_164365099.1">
    <property type="nucleotide sequence ID" value="NZ_CP066776.1"/>
</dbReference>
<dbReference type="AlphaFoldDB" id="A0A6B3LFK6"/>
<feature type="compositionally biased region" description="Acidic residues" evidence="1">
    <location>
        <begin position="249"/>
        <end position="267"/>
    </location>
</feature>
<keyword evidence="2" id="KW-0472">Membrane</keyword>
<feature type="domain" description="Ancillary SecYEG translocon subunit/Cell division coordinator CpoB TPR" evidence="3">
    <location>
        <begin position="32"/>
        <end position="187"/>
    </location>
</feature>
<dbReference type="EMBL" id="CP066776">
    <property type="protein sequence ID" value="QQL44435.1"/>
    <property type="molecule type" value="Genomic_DNA"/>
</dbReference>
<evidence type="ECO:0000256" key="1">
    <source>
        <dbReference type="SAM" id="MobiDB-lite"/>
    </source>
</evidence>
<feature type="compositionally biased region" description="Low complexity" evidence="1">
    <location>
        <begin position="226"/>
        <end position="248"/>
    </location>
</feature>
<accession>A0A6B3LFK6</accession>
<dbReference type="Pfam" id="PF09976">
    <property type="entry name" value="TPR_21"/>
    <property type="match status" value="1"/>
</dbReference>
<evidence type="ECO:0000313" key="5">
    <source>
        <dbReference type="Proteomes" id="UP000475117"/>
    </source>
</evidence>
<proteinExistence type="predicted"/>
<evidence type="ECO:0000259" key="3">
    <source>
        <dbReference type="Pfam" id="PF09976"/>
    </source>
</evidence>
<gene>
    <name evidence="4" type="ORF">G3M56_011140</name>
</gene>
<dbReference type="InterPro" id="IPR018704">
    <property type="entry name" value="SecYEG/CpoB_TPR"/>
</dbReference>
<protein>
    <submittedName>
        <fullName evidence="4">Tetratricopeptide repeat protein</fullName>
    </submittedName>
</protein>
<evidence type="ECO:0000256" key="2">
    <source>
        <dbReference type="SAM" id="Phobius"/>
    </source>
</evidence>
<dbReference type="Proteomes" id="UP000475117">
    <property type="component" value="Chromosome"/>
</dbReference>
<dbReference type="Gene3D" id="1.25.40.10">
    <property type="entry name" value="Tetratricopeptide repeat domain"/>
    <property type="match status" value="1"/>
</dbReference>
<feature type="region of interest" description="Disordered" evidence="1">
    <location>
        <begin position="213"/>
        <end position="276"/>
    </location>
</feature>
<keyword evidence="5" id="KW-1185">Reference proteome</keyword>
<keyword evidence="2" id="KW-1133">Transmembrane helix</keyword>
<feature type="transmembrane region" description="Helical" evidence="2">
    <location>
        <begin position="34"/>
        <end position="54"/>
    </location>
</feature>
<sequence>MSTQNQLPSDTPIGSSLDEIAARKPAGDQHSRRLITGTIIALVFGIGISVIFVIKNQKAKAAAEAFGSASTNEELQAVVDNHPGSAAAGSALIALAANLAEDGKPAEAISTLDTFIADFQTHALVPQALISKATIQAAQNETDAAIATLDTFDANHGTSALAPLASLTRGDILKGAGKLEEAKAVYDLIPSDSLIAGQRDERLRFLNFTPPVEVEPAPEPVEEEATPAVEATPAFEAAPATDAAPAEEAAVEETTEEVVEETAEPAAEEAAATPVE</sequence>
<reference evidence="4 5" key="1">
    <citation type="submission" date="2020-12" db="EMBL/GenBank/DDBJ databases">
        <title>Sulforoseuscoccus oceanibium gen. nov., sp. nov., a representative of the phylum Verrucomicrobia with special cytoplasmic membrane, and proposal of Sulforoseuscoccusaceae fam. nov.</title>
        <authorList>
            <person name="Xi F."/>
        </authorList>
    </citation>
    <scope>NUCLEOTIDE SEQUENCE [LARGE SCALE GENOMIC DNA]</scope>
    <source>
        <strain evidence="4 5">T37</strain>
    </source>
</reference>